<comment type="caution">
    <text evidence="1">The sequence shown here is derived from an EMBL/GenBank/DDBJ whole genome shotgun (WGS) entry which is preliminary data.</text>
</comment>
<reference evidence="1 2" key="1">
    <citation type="submission" date="2021-06" db="EMBL/GenBank/DDBJ databases">
        <title>Caerostris darwini draft genome.</title>
        <authorList>
            <person name="Kono N."/>
            <person name="Arakawa K."/>
        </authorList>
    </citation>
    <scope>NUCLEOTIDE SEQUENCE [LARGE SCALE GENOMIC DNA]</scope>
</reference>
<sequence length="143" mass="15326">MCCKASRRNRRSIAVLLKWGGGGGGWLGGERNAIVVWVGFEAGKGVGTQKKEGVCLIPKSGCLGDEQGGPHANVMSTWRFDYGECRAQPIRGDTSSGRDSILSNTSFPPPILATFWVMNGDVASGLEETISTFMGRIFLEGKK</sequence>
<dbReference type="Proteomes" id="UP001054837">
    <property type="component" value="Unassembled WGS sequence"/>
</dbReference>
<protein>
    <submittedName>
        <fullName evidence="1">Uncharacterized protein</fullName>
    </submittedName>
</protein>
<keyword evidence="2" id="KW-1185">Reference proteome</keyword>
<dbReference type="EMBL" id="BPLQ01013804">
    <property type="protein sequence ID" value="GIY74926.1"/>
    <property type="molecule type" value="Genomic_DNA"/>
</dbReference>
<proteinExistence type="predicted"/>
<evidence type="ECO:0000313" key="2">
    <source>
        <dbReference type="Proteomes" id="UP001054837"/>
    </source>
</evidence>
<organism evidence="1 2">
    <name type="scientific">Caerostris darwini</name>
    <dbReference type="NCBI Taxonomy" id="1538125"/>
    <lineage>
        <taxon>Eukaryota</taxon>
        <taxon>Metazoa</taxon>
        <taxon>Ecdysozoa</taxon>
        <taxon>Arthropoda</taxon>
        <taxon>Chelicerata</taxon>
        <taxon>Arachnida</taxon>
        <taxon>Araneae</taxon>
        <taxon>Araneomorphae</taxon>
        <taxon>Entelegynae</taxon>
        <taxon>Araneoidea</taxon>
        <taxon>Araneidae</taxon>
        <taxon>Caerostris</taxon>
    </lineage>
</organism>
<gene>
    <name evidence="1" type="ORF">CDAR_309781</name>
</gene>
<accession>A0AAV4VYS9</accession>
<dbReference type="AlphaFoldDB" id="A0AAV4VYS9"/>
<evidence type="ECO:0000313" key="1">
    <source>
        <dbReference type="EMBL" id="GIY74926.1"/>
    </source>
</evidence>
<name>A0AAV4VYS9_9ARAC</name>